<dbReference type="InterPro" id="IPR034016">
    <property type="entry name" value="M1_APN-typ"/>
</dbReference>
<dbReference type="Pfam" id="PF17900">
    <property type="entry name" value="Peptidase_M1_N"/>
    <property type="match status" value="1"/>
</dbReference>
<comment type="similarity">
    <text evidence="2">Belongs to the peptidase M1 family.</text>
</comment>
<keyword evidence="11" id="KW-0732">Signal</keyword>
<dbReference type="InterPro" id="IPR042097">
    <property type="entry name" value="Aminopeptidase_N-like_N_sf"/>
</dbReference>
<feature type="domain" description="Aminopeptidase N-like N-terminal" evidence="14">
    <location>
        <begin position="24"/>
        <end position="205"/>
    </location>
</feature>
<evidence type="ECO:0000256" key="8">
    <source>
        <dbReference type="ARBA" id="ARBA00023049"/>
    </source>
</evidence>
<sequence>MLNKYSGLLLYLIAGVIGWSDYRPTHYDLHLRTELQTGAGELQGTVRISLDVVRPTGNIVLHSLALSIRNASLFDSNVLQKLKVTFDGYKHQLILIADRELSPGSYELWIEFTTNTNYGWNVLSYVDEARVRKYVGVTRFEPMYARAVFPCFDEPRFKATFSLEVVHHGNLSVSSNMPQIGSPRYVDEEYVVSRFERSPRMSTYLLAFAITEGYKSFKSGHHVIEARPAVLPKALDSFLIADELLSVMDEYTGLPYRNYMPKLTHLEIPMQADSFANDNWGLIVHSGNIPVTPSTISYQVAHMWFGNLVTPEWWDNTWLKEGFAELYAYYALDLARPSEHWMEWFNVVVKQVGLQGGTHRDRITNVGCTNPEQIKRSYQPRIFERAASVLNMIRQIVGDSSWQQVVRSFLKNHQLATVVPRNLYMELKKVTAGSKLFPKNISIVKIMNTWMMNYKVPELTVERRYNDNTIQITQFRMDRNSSTEGYFLWKTSKLGRLRDQNQIWIIPYNYAQESDANFDEVGPIHWLAEPSKVIPTNASSNEWILLSKRHFGLYRINYDEQNWKLLARALRSNISCMPRENRAQLLSDALYFHEKDQLNKTVLFELLTFLSNETESLVWHAALPVIASFKQDSRAVKYQEYFQISLEHLTARYYETILSTSPSSHHDQSVRKAVTSLACQLGNPDCLTTAHARFQQAYRSCNSTDLPSDDALHVFCFGLQHASDREFGWLLGQFDAGDKGKRKQLIEYLACTKHPNRLRTVIERVNEDKADLVDGLYRGLKMDLGEGSCWRLVELLQDREFTERIRIAVVRKLLMVMNERVQSEGAERAVWEVRNRVENRLREFGIRDWRTYRKVELEDPNGQYDVILLVVSQNQKALHIVFPHQFLDSPEWFGVSTDDYFQVSIMAMEESRVLIWHRDKLKLSIMAEPFLQAVFDHILGRDVVKKLMQVTQVSETMAQSNGYISAGYGDDAEDKPMLMMKSGKSGSDNGGHGITALINRQLQEESVPLLLSASPTPLMSLHMRLLHSTENKFIKKIYDV</sequence>
<keyword evidence="16" id="KW-1185">Reference proteome</keyword>
<feature type="binding site" evidence="10">
    <location>
        <position position="321"/>
    </location>
    <ligand>
        <name>Zn(2+)</name>
        <dbReference type="ChEBI" id="CHEBI:29105"/>
        <note>catalytic</note>
    </ligand>
</feature>
<evidence type="ECO:0000256" key="4">
    <source>
        <dbReference type="ARBA" id="ARBA00022670"/>
    </source>
</evidence>
<keyword evidence="7 10" id="KW-0862">Zinc</keyword>
<keyword evidence="3" id="KW-0325">Glycoprotein</keyword>
<evidence type="ECO:0000256" key="3">
    <source>
        <dbReference type="ARBA" id="ARBA00022622"/>
    </source>
</evidence>
<feature type="domain" description="Peptidase M1 membrane alanine aminopeptidase" evidence="12">
    <location>
        <begin position="243"/>
        <end position="450"/>
    </location>
</feature>
<evidence type="ECO:0000313" key="16">
    <source>
        <dbReference type="Proteomes" id="UP001562425"/>
    </source>
</evidence>
<evidence type="ECO:0008006" key="17">
    <source>
        <dbReference type="Google" id="ProtNLM"/>
    </source>
</evidence>
<comment type="caution">
    <text evidence="15">The sequence shown here is derived from an EMBL/GenBank/DDBJ whole genome shotgun (WGS) entry which is preliminary data.</text>
</comment>
<dbReference type="GO" id="GO:0006508">
    <property type="term" value="P:proteolysis"/>
    <property type="evidence" value="ECO:0007669"/>
    <property type="project" value="UniProtKB-KW"/>
</dbReference>
<evidence type="ECO:0000256" key="9">
    <source>
        <dbReference type="ARBA" id="ARBA00023288"/>
    </source>
</evidence>
<dbReference type="Proteomes" id="UP001562425">
    <property type="component" value="Unassembled WGS sequence"/>
</dbReference>
<accession>A0ABD1DDE9</accession>
<dbReference type="InterPro" id="IPR001930">
    <property type="entry name" value="Peptidase_M1"/>
</dbReference>
<evidence type="ECO:0000256" key="6">
    <source>
        <dbReference type="ARBA" id="ARBA00022801"/>
    </source>
</evidence>
<reference evidence="15 16" key="1">
    <citation type="submission" date="2024-05" db="EMBL/GenBank/DDBJ databases">
        <title>Culex pipiens pipiens assembly and annotation.</title>
        <authorList>
            <person name="Alout H."/>
            <person name="Durand T."/>
        </authorList>
    </citation>
    <scope>NUCLEOTIDE SEQUENCE [LARGE SCALE GENOMIC DNA]</scope>
    <source>
        <strain evidence="15">HA-2024</strain>
        <tissue evidence="15">Whole body</tissue>
    </source>
</reference>
<evidence type="ECO:0000256" key="10">
    <source>
        <dbReference type="PIRSR" id="PIRSR634016-3"/>
    </source>
</evidence>
<organism evidence="15 16">
    <name type="scientific">Culex pipiens pipiens</name>
    <name type="common">Northern house mosquito</name>
    <dbReference type="NCBI Taxonomy" id="38569"/>
    <lineage>
        <taxon>Eukaryota</taxon>
        <taxon>Metazoa</taxon>
        <taxon>Ecdysozoa</taxon>
        <taxon>Arthropoda</taxon>
        <taxon>Hexapoda</taxon>
        <taxon>Insecta</taxon>
        <taxon>Pterygota</taxon>
        <taxon>Neoptera</taxon>
        <taxon>Endopterygota</taxon>
        <taxon>Diptera</taxon>
        <taxon>Nematocera</taxon>
        <taxon>Culicoidea</taxon>
        <taxon>Culicidae</taxon>
        <taxon>Culicinae</taxon>
        <taxon>Culicini</taxon>
        <taxon>Culex</taxon>
        <taxon>Culex</taxon>
    </lineage>
</organism>
<dbReference type="Pfam" id="PF01433">
    <property type="entry name" value="Peptidase_M1"/>
    <property type="match status" value="1"/>
</dbReference>
<evidence type="ECO:0000256" key="5">
    <source>
        <dbReference type="ARBA" id="ARBA00022723"/>
    </source>
</evidence>
<dbReference type="GO" id="GO:0098552">
    <property type="term" value="C:side of membrane"/>
    <property type="evidence" value="ECO:0007669"/>
    <property type="project" value="UniProtKB-KW"/>
</dbReference>
<dbReference type="AlphaFoldDB" id="A0ABD1DDE9"/>
<dbReference type="InterPro" id="IPR027268">
    <property type="entry name" value="Peptidase_M4/M1_CTD_sf"/>
</dbReference>
<keyword evidence="5 10" id="KW-0479">Metal-binding</keyword>
<dbReference type="PANTHER" id="PTHR11533">
    <property type="entry name" value="PROTEASE M1 ZINC METALLOPROTEASE"/>
    <property type="match status" value="1"/>
</dbReference>
<dbReference type="Gene3D" id="1.10.390.10">
    <property type="entry name" value="Neutral Protease Domain 2"/>
    <property type="match status" value="1"/>
</dbReference>
<dbReference type="InterPro" id="IPR050344">
    <property type="entry name" value="Peptidase_M1_aminopeptidases"/>
</dbReference>
<dbReference type="InterPro" id="IPR014782">
    <property type="entry name" value="Peptidase_M1_dom"/>
</dbReference>
<keyword evidence="8" id="KW-0482">Metalloprotease</keyword>
<comment type="subcellular location">
    <subcellularLocation>
        <location evidence="1">Cell membrane</location>
        <topology evidence="1">Lipid-anchor</topology>
        <topology evidence="1">GPI-anchor</topology>
    </subcellularLocation>
</comment>
<evidence type="ECO:0000313" key="15">
    <source>
        <dbReference type="EMBL" id="KAL1397695.1"/>
    </source>
</evidence>
<dbReference type="Pfam" id="PF11838">
    <property type="entry name" value="ERAP1_C"/>
    <property type="match status" value="1"/>
</dbReference>
<dbReference type="InterPro" id="IPR024571">
    <property type="entry name" value="ERAP1-like_C_dom"/>
</dbReference>
<evidence type="ECO:0000256" key="2">
    <source>
        <dbReference type="ARBA" id="ARBA00010136"/>
    </source>
</evidence>
<protein>
    <recommendedName>
        <fullName evidence="17">Aminopeptidase</fullName>
    </recommendedName>
</protein>
<evidence type="ECO:0000259" key="14">
    <source>
        <dbReference type="Pfam" id="PF17900"/>
    </source>
</evidence>
<evidence type="ECO:0000256" key="11">
    <source>
        <dbReference type="SAM" id="SignalP"/>
    </source>
</evidence>
<evidence type="ECO:0000256" key="1">
    <source>
        <dbReference type="ARBA" id="ARBA00004609"/>
    </source>
</evidence>
<keyword evidence="3" id="KW-0336">GPI-anchor</keyword>
<feature type="domain" description="ERAP1-like C-terminal" evidence="13">
    <location>
        <begin position="543"/>
        <end position="767"/>
    </location>
</feature>
<keyword evidence="6" id="KW-0378">Hydrolase</keyword>
<dbReference type="InterPro" id="IPR045357">
    <property type="entry name" value="Aminopeptidase_N-like_N"/>
</dbReference>
<feature type="binding site" evidence="10">
    <location>
        <position position="302"/>
    </location>
    <ligand>
        <name>Zn(2+)</name>
        <dbReference type="ChEBI" id="CHEBI:29105"/>
        <note>catalytic</note>
    </ligand>
</feature>
<dbReference type="PANTHER" id="PTHR11533:SF290">
    <property type="entry name" value="AMINOPEPTIDASE"/>
    <property type="match status" value="1"/>
</dbReference>
<keyword evidence="3" id="KW-0472">Membrane</keyword>
<proteinExistence type="inferred from homology"/>
<dbReference type="GO" id="GO:0046872">
    <property type="term" value="F:metal ion binding"/>
    <property type="evidence" value="ECO:0007669"/>
    <property type="project" value="UniProtKB-KW"/>
</dbReference>
<dbReference type="Gene3D" id="2.60.40.1910">
    <property type="match status" value="1"/>
</dbReference>
<dbReference type="GO" id="GO:0005886">
    <property type="term" value="C:plasma membrane"/>
    <property type="evidence" value="ECO:0007669"/>
    <property type="project" value="UniProtKB-SubCell"/>
</dbReference>
<dbReference type="PRINTS" id="PR00756">
    <property type="entry name" value="ALADIPTASE"/>
</dbReference>
<keyword evidence="9" id="KW-0449">Lipoprotein</keyword>
<dbReference type="Gene3D" id="1.25.50.20">
    <property type="match status" value="1"/>
</dbReference>
<name>A0ABD1DDE9_CULPP</name>
<dbReference type="SUPFAM" id="SSF63737">
    <property type="entry name" value="Leukotriene A4 hydrolase N-terminal domain"/>
    <property type="match status" value="1"/>
</dbReference>
<dbReference type="SUPFAM" id="SSF55486">
    <property type="entry name" value="Metalloproteases ('zincins'), catalytic domain"/>
    <property type="match status" value="1"/>
</dbReference>
<comment type="cofactor">
    <cofactor evidence="10">
        <name>Zn(2+)</name>
        <dbReference type="ChEBI" id="CHEBI:29105"/>
    </cofactor>
    <text evidence="10">Binds 1 zinc ion per subunit.</text>
</comment>
<keyword evidence="4" id="KW-0645">Protease</keyword>
<gene>
    <name evidence="15" type="ORF">pipiens_009562</name>
</gene>
<dbReference type="EMBL" id="JBEHCU010006182">
    <property type="protein sequence ID" value="KAL1397695.1"/>
    <property type="molecule type" value="Genomic_DNA"/>
</dbReference>
<evidence type="ECO:0000259" key="13">
    <source>
        <dbReference type="Pfam" id="PF11838"/>
    </source>
</evidence>
<evidence type="ECO:0000256" key="7">
    <source>
        <dbReference type="ARBA" id="ARBA00022833"/>
    </source>
</evidence>
<dbReference type="Gene3D" id="2.60.40.1730">
    <property type="entry name" value="tricorn interacting facor f3 domain"/>
    <property type="match status" value="1"/>
</dbReference>
<feature type="chain" id="PRO_5044827680" description="Aminopeptidase" evidence="11">
    <location>
        <begin position="19"/>
        <end position="1040"/>
    </location>
</feature>
<evidence type="ECO:0000259" key="12">
    <source>
        <dbReference type="Pfam" id="PF01433"/>
    </source>
</evidence>
<dbReference type="CDD" id="cd09601">
    <property type="entry name" value="M1_APN-Q_like"/>
    <property type="match status" value="1"/>
</dbReference>
<dbReference type="GO" id="GO:0008237">
    <property type="term" value="F:metallopeptidase activity"/>
    <property type="evidence" value="ECO:0007669"/>
    <property type="project" value="UniProtKB-KW"/>
</dbReference>
<feature type="signal peptide" evidence="11">
    <location>
        <begin position="1"/>
        <end position="18"/>
    </location>
</feature>